<organism evidence="1 2">
    <name type="scientific">Mongoliibacter ruber</name>
    <dbReference type="NCBI Taxonomy" id="1750599"/>
    <lineage>
        <taxon>Bacteria</taxon>
        <taxon>Pseudomonadati</taxon>
        <taxon>Bacteroidota</taxon>
        <taxon>Cytophagia</taxon>
        <taxon>Cytophagales</taxon>
        <taxon>Cyclobacteriaceae</taxon>
        <taxon>Mongoliibacter</taxon>
    </lineage>
</organism>
<reference evidence="1 2" key="1">
    <citation type="submission" date="2018-03" db="EMBL/GenBank/DDBJ databases">
        <title>Genomic Encyclopedia of Archaeal and Bacterial Type Strains, Phase II (KMG-II): from individual species to whole genera.</title>
        <authorList>
            <person name="Goeker M."/>
        </authorList>
    </citation>
    <scope>NUCLEOTIDE SEQUENCE [LARGE SCALE GENOMIC DNA]</scope>
    <source>
        <strain evidence="1 2">DSM 27929</strain>
    </source>
</reference>
<proteinExistence type="predicted"/>
<comment type="caution">
    <text evidence="1">The sequence shown here is derived from an EMBL/GenBank/DDBJ whole genome shotgun (WGS) entry which is preliminary data.</text>
</comment>
<gene>
    <name evidence="1" type="ORF">CLW00_10271</name>
</gene>
<dbReference type="AlphaFoldDB" id="A0A2T0WSE8"/>
<dbReference type="Proteomes" id="UP000238157">
    <property type="component" value="Unassembled WGS sequence"/>
</dbReference>
<sequence>MFFVLNFMYFEYNRVLGIRLVSKNNLIQMPILVGKIDPKNAILICMMRTI</sequence>
<evidence type="ECO:0000313" key="2">
    <source>
        <dbReference type="Proteomes" id="UP000238157"/>
    </source>
</evidence>
<dbReference type="EMBL" id="PVTR01000002">
    <property type="protein sequence ID" value="PRY89595.1"/>
    <property type="molecule type" value="Genomic_DNA"/>
</dbReference>
<protein>
    <submittedName>
        <fullName evidence="1">Uncharacterized protein</fullName>
    </submittedName>
</protein>
<name>A0A2T0WSE8_9BACT</name>
<keyword evidence="2" id="KW-1185">Reference proteome</keyword>
<evidence type="ECO:0000313" key="1">
    <source>
        <dbReference type="EMBL" id="PRY89595.1"/>
    </source>
</evidence>
<accession>A0A2T0WSE8</accession>